<proteinExistence type="predicted"/>
<reference evidence="3 4" key="2">
    <citation type="submission" date="2018-04" db="EMBL/GenBank/DDBJ databases">
        <title>Thauera lacus sp. nov., isolated from an saline lake in Inner Mongolia, China.</title>
        <authorList>
            <person name="Liang Q.-Y."/>
        </authorList>
    </citation>
    <scope>NUCLEOTIDE SEQUENCE [LARGE SCALE GENOMIC DNA]</scope>
    <source>
        <strain evidence="3 4">D20</strain>
    </source>
</reference>
<keyword evidence="4" id="KW-1185">Reference proteome</keyword>
<dbReference type="PANTHER" id="PTHR43252:SF4">
    <property type="entry name" value="TRANSCRIPTIONAL REGULATORY PROTEIN"/>
    <property type="match status" value="1"/>
</dbReference>
<dbReference type="EMBL" id="PZKC01000004">
    <property type="protein sequence ID" value="PTD96972.1"/>
    <property type="molecule type" value="Genomic_DNA"/>
</dbReference>
<dbReference type="Gene3D" id="6.10.140.190">
    <property type="match status" value="1"/>
</dbReference>
<dbReference type="SUPFAM" id="SSF46785">
    <property type="entry name" value="Winged helix' DNA-binding domain"/>
    <property type="match status" value="1"/>
</dbReference>
<feature type="domain" description="Transcription regulator PadR C-terminal" evidence="2">
    <location>
        <begin position="92"/>
        <end position="175"/>
    </location>
</feature>
<dbReference type="PANTHER" id="PTHR43252">
    <property type="entry name" value="TRANSCRIPTIONAL REGULATOR YQJI"/>
    <property type="match status" value="1"/>
</dbReference>
<dbReference type="Gene3D" id="1.10.10.10">
    <property type="entry name" value="Winged helix-like DNA-binding domain superfamily/Winged helix DNA-binding domain"/>
    <property type="match status" value="1"/>
</dbReference>
<dbReference type="OrthoDB" id="3186544at2"/>
<name>A0A2T4IGS2_9RHOO</name>
<dbReference type="Pfam" id="PF10400">
    <property type="entry name" value="Vir_act_alpha_C"/>
    <property type="match status" value="1"/>
</dbReference>
<evidence type="ECO:0000259" key="1">
    <source>
        <dbReference type="Pfam" id="PF03551"/>
    </source>
</evidence>
<sequence length="195" mass="21653">MSLAHVLLTSLLETPATGFELARRFDKAIGQFWQATHQQIYRELARMEAAGWIASAPPAPGGRSRKRSYAVLAAGREELLRWAGEEAPLQPLRDELMVRLRAEAIAGPLGLEREIARHMAVHRDKLRAYRAIEAEDFAPGRVLSRKARVMHLILKAGIRYEESWIAWSAEALAELAALAAEDGEGGVQPPLRSSR</sequence>
<feature type="domain" description="Transcription regulator PadR N-terminal" evidence="1">
    <location>
        <begin position="7"/>
        <end position="79"/>
    </location>
</feature>
<dbReference type="InterPro" id="IPR005149">
    <property type="entry name" value="Tscrpt_reg_PadR_N"/>
</dbReference>
<accession>A0A2T4IGS2</accession>
<dbReference type="RefSeq" id="WP_107492781.1">
    <property type="nucleotide sequence ID" value="NZ_PZKC01000004.1"/>
</dbReference>
<evidence type="ECO:0000259" key="2">
    <source>
        <dbReference type="Pfam" id="PF10400"/>
    </source>
</evidence>
<organism evidence="3 4">
    <name type="scientific">Pseudothauera lacus</name>
    <dbReference type="NCBI Taxonomy" id="2136175"/>
    <lineage>
        <taxon>Bacteria</taxon>
        <taxon>Pseudomonadati</taxon>
        <taxon>Pseudomonadota</taxon>
        <taxon>Betaproteobacteria</taxon>
        <taxon>Rhodocyclales</taxon>
        <taxon>Zoogloeaceae</taxon>
        <taxon>Pseudothauera</taxon>
    </lineage>
</organism>
<dbReference type="Proteomes" id="UP000241193">
    <property type="component" value="Unassembled WGS sequence"/>
</dbReference>
<dbReference type="AlphaFoldDB" id="A0A2T4IGS2"/>
<evidence type="ECO:0000313" key="3">
    <source>
        <dbReference type="EMBL" id="PTD96972.1"/>
    </source>
</evidence>
<dbReference type="Pfam" id="PF03551">
    <property type="entry name" value="PadR"/>
    <property type="match status" value="1"/>
</dbReference>
<comment type="caution">
    <text evidence="3">The sequence shown here is derived from an EMBL/GenBank/DDBJ whole genome shotgun (WGS) entry which is preliminary data.</text>
</comment>
<protein>
    <submittedName>
        <fullName evidence="3">PadR family transcriptional regulator</fullName>
    </submittedName>
</protein>
<reference evidence="3 4" key="1">
    <citation type="submission" date="2018-03" db="EMBL/GenBank/DDBJ databases">
        <authorList>
            <person name="Keele B.F."/>
        </authorList>
    </citation>
    <scope>NUCLEOTIDE SEQUENCE [LARGE SCALE GENOMIC DNA]</scope>
    <source>
        <strain evidence="3 4">D20</strain>
    </source>
</reference>
<dbReference type="InterPro" id="IPR036390">
    <property type="entry name" value="WH_DNA-bd_sf"/>
</dbReference>
<dbReference type="InterPro" id="IPR036388">
    <property type="entry name" value="WH-like_DNA-bd_sf"/>
</dbReference>
<evidence type="ECO:0000313" key="4">
    <source>
        <dbReference type="Proteomes" id="UP000241193"/>
    </source>
</evidence>
<gene>
    <name evidence="3" type="ORF">C8261_06095</name>
</gene>
<dbReference type="InterPro" id="IPR018309">
    <property type="entry name" value="Tscrpt_reg_PadR_C"/>
</dbReference>